<feature type="region of interest" description="Disordered" evidence="1">
    <location>
        <begin position="148"/>
        <end position="169"/>
    </location>
</feature>
<feature type="compositionally biased region" description="Basic and acidic residues" evidence="1">
    <location>
        <begin position="150"/>
        <end position="169"/>
    </location>
</feature>
<evidence type="ECO:0000256" key="1">
    <source>
        <dbReference type="SAM" id="MobiDB-lite"/>
    </source>
</evidence>
<dbReference type="Pfam" id="PF17107">
    <property type="entry name" value="SesA"/>
    <property type="match status" value="1"/>
</dbReference>
<comment type="caution">
    <text evidence="3">The sequence shown here is derived from an EMBL/GenBank/DDBJ whole genome shotgun (WGS) entry which is preliminary data.</text>
</comment>
<dbReference type="AlphaFoldDB" id="A0A8H4RIC4"/>
<gene>
    <name evidence="3" type="ORF">G7Y89_g8892</name>
</gene>
<accession>A0A8H4RIC4</accession>
<feature type="domain" description="NACHT-NTPase and P-loop NTPases N-terminal" evidence="2">
    <location>
        <begin position="13"/>
        <end position="129"/>
    </location>
</feature>
<organism evidence="3 4">
    <name type="scientific">Cudoniella acicularis</name>
    <dbReference type="NCBI Taxonomy" id="354080"/>
    <lineage>
        <taxon>Eukaryota</taxon>
        <taxon>Fungi</taxon>
        <taxon>Dikarya</taxon>
        <taxon>Ascomycota</taxon>
        <taxon>Pezizomycotina</taxon>
        <taxon>Leotiomycetes</taxon>
        <taxon>Helotiales</taxon>
        <taxon>Tricladiaceae</taxon>
        <taxon>Cudoniella</taxon>
    </lineage>
</organism>
<keyword evidence="4" id="KW-1185">Reference proteome</keyword>
<dbReference type="Proteomes" id="UP000566819">
    <property type="component" value="Unassembled WGS sequence"/>
</dbReference>
<evidence type="ECO:0000313" key="3">
    <source>
        <dbReference type="EMBL" id="KAF4629256.1"/>
    </source>
</evidence>
<dbReference type="InterPro" id="IPR031352">
    <property type="entry name" value="SesA"/>
</dbReference>
<evidence type="ECO:0000259" key="2">
    <source>
        <dbReference type="Pfam" id="PF17107"/>
    </source>
</evidence>
<protein>
    <recommendedName>
        <fullName evidence="2">NACHT-NTPase and P-loop NTPases N-terminal domain-containing protein</fullName>
    </recommendedName>
</protein>
<sequence>MSGQKVETLLSDTQNSLKSTTELCNNIANTEDLPPVFKEVEKCVCLVQEILQVGQDQLQTGTLDIEDEELLADLKNSKKEALHLNGIFKVIAPPSETTPAQRYQEVVRKRSKDRVEDILLKLLEGINRLVTKDLIAASDEQASTLGEVMEEVKGSGSEGKEEGKGAGNT</sequence>
<evidence type="ECO:0000313" key="4">
    <source>
        <dbReference type="Proteomes" id="UP000566819"/>
    </source>
</evidence>
<name>A0A8H4RIC4_9HELO</name>
<dbReference type="EMBL" id="JAAMPI010000700">
    <property type="protein sequence ID" value="KAF4629256.1"/>
    <property type="molecule type" value="Genomic_DNA"/>
</dbReference>
<reference evidence="3 4" key="1">
    <citation type="submission" date="2020-03" db="EMBL/GenBank/DDBJ databases">
        <title>Draft Genome Sequence of Cudoniella acicularis.</title>
        <authorList>
            <person name="Buettner E."/>
            <person name="Kellner H."/>
        </authorList>
    </citation>
    <scope>NUCLEOTIDE SEQUENCE [LARGE SCALE GENOMIC DNA]</scope>
    <source>
        <strain evidence="3 4">DSM 108380</strain>
    </source>
</reference>
<proteinExistence type="predicted"/>